<accession>A0A8A4XBH0</accession>
<feature type="domain" description="CRESS-DNA virus Rep endonuclease" evidence="21">
    <location>
        <begin position="1"/>
        <end position="103"/>
    </location>
</feature>
<comment type="cofactor">
    <cofactor evidence="1">
        <name>Mn(2+)</name>
        <dbReference type="ChEBI" id="CHEBI:29035"/>
    </cofactor>
</comment>
<dbReference type="GO" id="GO:0006260">
    <property type="term" value="P:DNA replication"/>
    <property type="evidence" value="ECO:0007669"/>
    <property type="project" value="UniProtKB-KW"/>
</dbReference>
<dbReference type="GO" id="GO:0003677">
    <property type="term" value="F:DNA binding"/>
    <property type="evidence" value="ECO:0007669"/>
    <property type="project" value="UniProtKB-KW"/>
</dbReference>
<dbReference type="PROSITE" id="PS52020">
    <property type="entry name" value="CRESS_DNA_REP"/>
    <property type="match status" value="1"/>
</dbReference>
<keyword evidence="6" id="KW-0808">Transferase</keyword>
<keyword evidence="10" id="KW-0479">Metal-binding</keyword>
<dbReference type="InterPro" id="IPR049912">
    <property type="entry name" value="CRESS_DNA_REP"/>
</dbReference>
<feature type="compositionally biased region" description="Basic and acidic residues" evidence="20">
    <location>
        <begin position="82"/>
        <end position="99"/>
    </location>
</feature>
<keyword evidence="9" id="KW-0540">Nuclease</keyword>
<keyword evidence="16" id="KW-0511">Multifunctional enzyme</keyword>
<feature type="region of interest" description="Disordered" evidence="20">
    <location>
        <begin position="81"/>
        <end position="109"/>
    </location>
</feature>
<evidence type="ECO:0000256" key="18">
    <source>
        <dbReference type="ARBA" id="ARBA00032243"/>
    </source>
</evidence>
<dbReference type="GO" id="GO:0016779">
    <property type="term" value="F:nucleotidyltransferase activity"/>
    <property type="evidence" value="ECO:0007669"/>
    <property type="project" value="UniProtKB-KW"/>
</dbReference>
<evidence type="ECO:0000256" key="14">
    <source>
        <dbReference type="ARBA" id="ARBA00023124"/>
    </source>
</evidence>
<dbReference type="Pfam" id="PF00910">
    <property type="entry name" value="RNA_helicase"/>
    <property type="match status" value="1"/>
</dbReference>
<organism evidence="22">
    <name type="scientific">Emberiza rustica CRESS-DNA-virus sp</name>
    <dbReference type="NCBI Taxonomy" id="2815032"/>
    <lineage>
        <taxon>Viruses</taxon>
        <taxon>Monodnaviria</taxon>
        <taxon>Shotokuvirae</taxon>
        <taxon>Cressdnaviricota</taxon>
    </lineage>
</organism>
<evidence type="ECO:0000256" key="13">
    <source>
        <dbReference type="ARBA" id="ARBA00022801"/>
    </source>
</evidence>
<reference evidence="22" key="1">
    <citation type="submission" date="2020-10" db="EMBL/GenBank/DDBJ databases">
        <title>CRESS DNA virus dark matter in the feces of wild birds.</title>
        <authorList>
            <person name="Yang S."/>
            <person name="Zhang W."/>
        </authorList>
    </citation>
    <scope>NUCLEOTIDE SEQUENCE</scope>
    <source>
        <strain evidence="22">Rbu19cre3</strain>
    </source>
</reference>
<evidence type="ECO:0000256" key="19">
    <source>
        <dbReference type="ARBA" id="ARBA00049360"/>
    </source>
</evidence>
<keyword evidence="14" id="KW-0190">Covalent protein-DNA linkage</keyword>
<name>A0A8A4XBH0_9VIRU</name>
<evidence type="ECO:0000256" key="3">
    <source>
        <dbReference type="ARBA" id="ARBA00008545"/>
    </source>
</evidence>
<dbReference type="Pfam" id="PF02407">
    <property type="entry name" value="Viral_Rep"/>
    <property type="match status" value="1"/>
</dbReference>
<evidence type="ECO:0000256" key="2">
    <source>
        <dbReference type="ARBA" id="ARBA00004147"/>
    </source>
</evidence>
<dbReference type="SUPFAM" id="SSF52540">
    <property type="entry name" value="P-loop containing nucleoside triphosphate hydrolases"/>
    <property type="match status" value="1"/>
</dbReference>
<evidence type="ECO:0000259" key="21">
    <source>
        <dbReference type="PROSITE" id="PS52020"/>
    </source>
</evidence>
<keyword evidence="15" id="KW-0238">DNA-binding</keyword>
<dbReference type="GO" id="GO:0003724">
    <property type="term" value="F:RNA helicase activity"/>
    <property type="evidence" value="ECO:0007669"/>
    <property type="project" value="InterPro"/>
</dbReference>
<keyword evidence="7" id="KW-0548">Nucleotidyltransferase</keyword>
<dbReference type="GO" id="GO:0004519">
    <property type="term" value="F:endonuclease activity"/>
    <property type="evidence" value="ECO:0007669"/>
    <property type="project" value="UniProtKB-KW"/>
</dbReference>
<comment type="catalytic activity">
    <reaction evidence="19">
        <text>ATP + H2O = ADP + phosphate + H(+)</text>
        <dbReference type="Rhea" id="RHEA:13065"/>
        <dbReference type="ChEBI" id="CHEBI:15377"/>
        <dbReference type="ChEBI" id="CHEBI:15378"/>
        <dbReference type="ChEBI" id="CHEBI:30616"/>
        <dbReference type="ChEBI" id="CHEBI:43474"/>
        <dbReference type="ChEBI" id="CHEBI:456216"/>
    </reaction>
</comment>
<dbReference type="GO" id="GO:0046872">
    <property type="term" value="F:metal ion binding"/>
    <property type="evidence" value="ECO:0007669"/>
    <property type="project" value="UniProtKB-KW"/>
</dbReference>
<evidence type="ECO:0000256" key="20">
    <source>
        <dbReference type="SAM" id="MobiDB-lite"/>
    </source>
</evidence>
<dbReference type="GO" id="GO:0042025">
    <property type="term" value="C:host cell nucleus"/>
    <property type="evidence" value="ECO:0007669"/>
    <property type="project" value="UniProtKB-SubCell"/>
</dbReference>
<dbReference type="EMBL" id="MW182815">
    <property type="protein sequence ID" value="QTE03477.1"/>
    <property type="molecule type" value="Genomic_DNA"/>
</dbReference>
<dbReference type="GO" id="GO:0016787">
    <property type="term" value="F:hydrolase activity"/>
    <property type="evidence" value="ECO:0007669"/>
    <property type="project" value="UniProtKB-KW"/>
</dbReference>
<evidence type="ECO:0000256" key="8">
    <source>
        <dbReference type="ARBA" id="ARBA00022705"/>
    </source>
</evidence>
<keyword evidence="8" id="KW-0235">DNA replication</keyword>
<sequence>MSRHRGYLFTWNNYPGTYRTQLDGLPVRYIVAGEELAPGTGTPHLQGYLVWSSARTESATRTLLPGCHIIVARGNHAQNDQYCRKTRDGDREPNERVYSRGDLPSDPADRGAVEKARWQAAWDCAVTGDLENIPPDIRLRQYSTIRRIERDFMPGVERLASTCGIWIHGLAGCGKTRSVLDAYPQAYPKPRNQWWDGYQREPVVLLDDVDKFDVRLGGYLKHWADAYPYIAEIKGTSQKIRPSKLIVTSQFTIEQIWEDAETRDALLRRFVVIEKIQGQNIII</sequence>
<comment type="subcellular location">
    <subcellularLocation>
        <location evidence="2">Host nucleus</location>
    </subcellularLocation>
</comment>
<protein>
    <recommendedName>
        <fullName evidence="4">Replication-associated protein</fullName>
    </recommendedName>
    <alternativeName>
        <fullName evidence="17">ATP-dependent helicase Rep</fullName>
    </alternativeName>
    <alternativeName>
        <fullName evidence="18">RepP</fullName>
    </alternativeName>
</protein>
<evidence type="ECO:0000256" key="15">
    <source>
        <dbReference type="ARBA" id="ARBA00023125"/>
    </source>
</evidence>
<evidence type="ECO:0000256" key="7">
    <source>
        <dbReference type="ARBA" id="ARBA00022695"/>
    </source>
</evidence>
<evidence type="ECO:0000256" key="6">
    <source>
        <dbReference type="ARBA" id="ARBA00022679"/>
    </source>
</evidence>
<evidence type="ECO:0000256" key="1">
    <source>
        <dbReference type="ARBA" id="ARBA00001936"/>
    </source>
</evidence>
<keyword evidence="11" id="KW-0547">Nucleotide-binding</keyword>
<evidence type="ECO:0000313" key="22">
    <source>
        <dbReference type="EMBL" id="QTE03477.1"/>
    </source>
</evidence>
<evidence type="ECO:0000256" key="4">
    <source>
        <dbReference type="ARBA" id="ARBA00014531"/>
    </source>
</evidence>
<evidence type="ECO:0000256" key="5">
    <source>
        <dbReference type="ARBA" id="ARBA00022562"/>
    </source>
</evidence>
<keyword evidence="5" id="KW-1048">Host nucleus</keyword>
<dbReference type="InterPro" id="IPR027417">
    <property type="entry name" value="P-loop_NTPase"/>
</dbReference>
<dbReference type="InterPro" id="IPR000605">
    <property type="entry name" value="Helicase_SF3_ssDNA/RNA_vir"/>
</dbReference>
<dbReference type="GO" id="GO:0000166">
    <property type="term" value="F:nucleotide binding"/>
    <property type="evidence" value="ECO:0007669"/>
    <property type="project" value="UniProtKB-KW"/>
</dbReference>
<keyword evidence="13" id="KW-0378">Hydrolase</keyword>
<dbReference type="Gene3D" id="3.40.1310.20">
    <property type="match status" value="1"/>
</dbReference>
<evidence type="ECO:0000256" key="11">
    <source>
        <dbReference type="ARBA" id="ARBA00022741"/>
    </source>
</evidence>
<proteinExistence type="inferred from homology"/>
<evidence type="ECO:0000256" key="16">
    <source>
        <dbReference type="ARBA" id="ARBA00023268"/>
    </source>
</evidence>
<evidence type="ECO:0000256" key="9">
    <source>
        <dbReference type="ARBA" id="ARBA00022722"/>
    </source>
</evidence>
<dbReference type="GO" id="GO:0003723">
    <property type="term" value="F:RNA binding"/>
    <property type="evidence" value="ECO:0007669"/>
    <property type="project" value="InterPro"/>
</dbReference>
<evidence type="ECO:0000256" key="12">
    <source>
        <dbReference type="ARBA" id="ARBA00022759"/>
    </source>
</evidence>
<evidence type="ECO:0000256" key="17">
    <source>
        <dbReference type="ARBA" id="ARBA00030754"/>
    </source>
</evidence>
<evidence type="ECO:0000256" key="10">
    <source>
        <dbReference type="ARBA" id="ARBA00022723"/>
    </source>
</evidence>
<keyword evidence="12" id="KW-0255">Endonuclease</keyword>
<comment type="similarity">
    <text evidence="3">Belongs to the nanoviruses/circoviruses replication-associated protein family.</text>
</comment>